<evidence type="ECO:0000313" key="3">
    <source>
        <dbReference type="EMBL" id="PPT92739.1"/>
    </source>
</evidence>
<dbReference type="AlphaFoldDB" id="A0A2S6ZKN6"/>
<dbReference type="Pfam" id="PF22322">
    <property type="entry name" value="DUF6973"/>
    <property type="match status" value="1"/>
</dbReference>
<name>A0A2S6ZKN6_9XANT</name>
<protein>
    <recommendedName>
        <fullName evidence="2">DUF6973 domain-containing protein</fullName>
    </recommendedName>
</protein>
<feature type="compositionally biased region" description="Low complexity" evidence="1">
    <location>
        <begin position="287"/>
        <end position="299"/>
    </location>
</feature>
<dbReference type="Proteomes" id="UP000239898">
    <property type="component" value="Unassembled WGS sequence"/>
</dbReference>
<dbReference type="RefSeq" id="WP_128419013.1">
    <property type="nucleotide sequence ID" value="NZ_CP049017.1"/>
</dbReference>
<accession>A0A2S6ZKN6</accession>
<organism evidence="3 4">
    <name type="scientific">Xanthomonas theicola</name>
    <dbReference type="NCBI Taxonomy" id="56464"/>
    <lineage>
        <taxon>Bacteria</taxon>
        <taxon>Pseudomonadati</taxon>
        <taxon>Pseudomonadota</taxon>
        <taxon>Gammaproteobacteria</taxon>
        <taxon>Lysobacterales</taxon>
        <taxon>Lysobacteraceae</taxon>
        <taxon>Xanthomonas</taxon>
    </lineage>
</organism>
<reference evidence="3 4" key="1">
    <citation type="submission" date="2016-08" db="EMBL/GenBank/DDBJ databases">
        <title>Evolution of the type three secretion system and type three effector repertoires in Xanthomonas.</title>
        <authorList>
            <person name="Merda D."/>
            <person name="Briand M."/>
            <person name="Bosis E."/>
            <person name="Rousseau C."/>
            <person name="Portier P."/>
            <person name="Jacques M.-A."/>
            <person name="Fischer-Le Saux M."/>
        </authorList>
    </citation>
    <scope>NUCLEOTIDE SEQUENCE [LARGE SCALE GENOMIC DNA]</scope>
    <source>
        <strain evidence="3 4">CFBP 4691</strain>
    </source>
</reference>
<proteinExistence type="predicted"/>
<gene>
    <name evidence="3" type="ORF">XthCFBP4691_02720</name>
</gene>
<evidence type="ECO:0000256" key="1">
    <source>
        <dbReference type="SAM" id="MobiDB-lite"/>
    </source>
</evidence>
<dbReference type="InterPro" id="IPR054246">
    <property type="entry name" value="DUF6973"/>
</dbReference>
<evidence type="ECO:0000259" key="2">
    <source>
        <dbReference type="Pfam" id="PF22322"/>
    </source>
</evidence>
<evidence type="ECO:0000313" key="4">
    <source>
        <dbReference type="Proteomes" id="UP000239898"/>
    </source>
</evidence>
<keyword evidence="4" id="KW-1185">Reference proteome</keyword>
<feature type="domain" description="DUF6973" evidence="2">
    <location>
        <begin position="41"/>
        <end position="110"/>
    </location>
</feature>
<comment type="caution">
    <text evidence="3">The sequence shown here is derived from an EMBL/GenBank/DDBJ whole genome shotgun (WGS) entry which is preliminary data.</text>
</comment>
<feature type="region of interest" description="Disordered" evidence="1">
    <location>
        <begin position="275"/>
        <end position="316"/>
    </location>
</feature>
<dbReference type="EMBL" id="MIGX01000006">
    <property type="protein sequence ID" value="PPT92739.1"/>
    <property type="molecule type" value="Genomic_DNA"/>
</dbReference>
<dbReference type="OrthoDB" id="5994822at2"/>
<sequence>MVDMPDPKGAKREIEQEAYRYYEQLSGTPLARRPDGSFAAQGHNDQLDAFRHAYTSGRVTQIAGGMQWVARHFGNDAEIGAAHPHDPYEHRMDLWNNAAGRRLGDATADAPDLAQRTYAALRNGELVGGVSDPRLRQLYPQYPRLRLAQGDRQRELVAGGDVDRINSDVSRLQDQAQDRFPPGQQDRACFDALRAQLPDHVSDTKVAHALLAAKSEGIGRVDQIGAATLHNGQIVVSGKTPGFRAQVDANAPRRRRTCARPSIGPTSTTWRALTTSRTARSRRPSRTVRGTGRAVAHAAVRPHRRTPAPRVDGPHR</sequence>